<dbReference type="GO" id="GO:0004674">
    <property type="term" value="F:protein serine/threonine kinase activity"/>
    <property type="evidence" value="ECO:0007669"/>
    <property type="project" value="UniProtKB-KW"/>
</dbReference>
<dbReference type="InterPro" id="IPR001245">
    <property type="entry name" value="Ser-Thr/Tyr_kinase_cat_dom"/>
</dbReference>
<dbReference type="PANTHER" id="PTHR48006">
    <property type="entry name" value="LEUCINE-RICH REPEAT-CONTAINING PROTEIN DDB_G0281931-RELATED"/>
    <property type="match status" value="1"/>
</dbReference>
<dbReference type="InterPro" id="IPR051824">
    <property type="entry name" value="LRR_Rcpt-Like_S/T_Kinase"/>
</dbReference>
<name>I3SQ45_LOTJA</name>
<keyword evidence="7 10" id="KW-0067">ATP-binding</keyword>
<dbReference type="EC" id="2.7.11.1" evidence="2"/>
<evidence type="ECO:0000313" key="12">
    <source>
        <dbReference type="EMBL" id="AFK42387.1"/>
    </source>
</evidence>
<dbReference type="GO" id="GO:0016020">
    <property type="term" value="C:membrane"/>
    <property type="evidence" value="ECO:0007669"/>
    <property type="project" value="UniProtKB-SubCell"/>
</dbReference>
<dbReference type="EMBL" id="BT142593">
    <property type="protein sequence ID" value="AFK42387.1"/>
    <property type="molecule type" value="mRNA"/>
</dbReference>
<evidence type="ECO:0000256" key="8">
    <source>
        <dbReference type="ARBA" id="ARBA00047899"/>
    </source>
</evidence>
<feature type="binding site" evidence="10">
    <location>
        <position position="82"/>
    </location>
    <ligand>
        <name>ATP</name>
        <dbReference type="ChEBI" id="CHEBI:30616"/>
    </ligand>
</feature>
<dbReference type="SUPFAM" id="SSF56112">
    <property type="entry name" value="Protein kinase-like (PK-like)"/>
    <property type="match status" value="1"/>
</dbReference>
<evidence type="ECO:0000256" key="9">
    <source>
        <dbReference type="ARBA" id="ARBA00048679"/>
    </source>
</evidence>
<comment type="subcellular location">
    <subcellularLocation>
        <location evidence="1">Membrane</location>
        <topology evidence="1">Single-pass type I membrane protein</topology>
    </subcellularLocation>
</comment>
<proteinExistence type="evidence at transcript level"/>
<dbReference type="PROSITE" id="PS00107">
    <property type="entry name" value="PROTEIN_KINASE_ATP"/>
    <property type="match status" value="1"/>
</dbReference>
<dbReference type="InterPro" id="IPR017441">
    <property type="entry name" value="Protein_kinase_ATP_BS"/>
</dbReference>
<dbReference type="FunFam" id="1.10.510.10:FF:001023">
    <property type="entry name" value="Os07g0541700 protein"/>
    <property type="match status" value="1"/>
</dbReference>
<sequence>MIRRMALQCFCFGCSKKHSSSSKRPYQTTVLEELFHHFSLADLRKATNNFHENNLIGRGGFGKVYEGCLQLDHVATAVVAVKVKSIHIYYKPKEFKNEIELLCQLRHPNLISLIGFCVHKDKEIIVYEYMSNGSLADRLFESDAREPLSWKKRLEICIGVARGLHYLHSGLKRTIIHRNIKPANILLDDNMEPKISDLGISVQGALFTEKPKPIQVRAKETFTGFSGNCFIVLVI</sequence>
<evidence type="ECO:0000256" key="3">
    <source>
        <dbReference type="ARBA" id="ARBA00022527"/>
    </source>
</evidence>
<dbReference type="Gene3D" id="3.30.200.20">
    <property type="entry name" value="Phosphorylase Kinase, domain 1"/>
    <property type="match status" value="1"/>
</dbReference>
<evidence type="ECO:0000256" key="6">
    <source>
        <dbReference type="ARBA" id="ARBA00022777"/>
    </source>
</evidence>
<keyword evidence="5 10" id="KW-0547">Nucleotide-binding</keyword>
<evidence type="ECO:0000256" key="2">
    <source>
        <dbReference type="ARBA" id="ARBA00012513"/>
    </source>
</evidence>
<dbReference type="PROSITE" id="PS50011">
    <property type="entry name" value="PROTEIN_KINASE_DOM"/>
    <property type="match status" value="1"/>
</dbReference>
<accession>I3SQ45</accession>
<evidence type="ECO:0000259" key="11">
    <source>
        <dbReference type="PROSITE" id="PS50011"/>
    </source>
</evidence>
<dbReference type="InterPro" id="IPR011009">
    <property type="entry name" value="Kinase-like_dom_sf"/>
</dbReference>
<evidence type="ECO:0000256" key="10">
    <source>
        <dbReference type="PROSITE-ProRule" id="PRU10141"/>
    </source>
</evidence>
<evidence type="ECO:0000256" key="7">
    <source>
        <dbReference type="ARBA" id="ARBA00022840"/>
    </source>
</evidence>
<keyword evidence="4" id="KW-0808">Transferase</keyword>
<dbReference type="Gene3D" id="1.10.510.10">
    <property type="entry name" value="Transferase(Phosphotransferase) domain 1"/>
    <property type="match status" value="1"/>
</dbReference>
<dbReference type="AlphaFoldDB" id="I3SQ45"/>
<dbReference type="FunFam" id="3.30.200.20:FF:000742">
    <property type="entry name" value="Receptor-like protein kinase ANXUR2"/>
    <property type="match status" value="1"/>
</dbReference>
<dbReference type="GO" id="GO:0005524">
    <property type="term" value="F:ATP binding"/>
    <property type="evidence" value="ECO:0007669"/>
    <property type="project" value="UniProtKB-UniRule"/>
</dbReference>
<organism evidence="12">
    <name type="scientific">Lotus japonicus</name>
    <name type="common">Lotus corniculatus var. japonicus</name>
    <dbReference type="NCBI Taxonomy" id="34305"/>
    <lineage>
        <taxon>Eukaryota</taxon>
        <taxon>Viridiplantae</taxon>
        <taxon>Streptophyta</taxon>
        <taxon>Embryophyta</taxon>
        <taxon>Tracheophyta</taxon>
        <taxon>Spermatophyta</taxon>
        <taxon>Magnoliopsida</taxon>
        <taxon>eudicotyledons</taxon>
        <taxon>Gunneridae</taxon>
        <taxon>Pentapetalae</taxon>
        <taxon>rosids</taxon>
        <taxon>fabids</taxon>
        <taxon>Fabales</taxon>
        <taxon>Fabaceae</taxon>
        <taxon>Papilionoideae</taxon>
        <taxon>50 kb inversion clade</taxon>
        <taxon>NPAAA clade</taxon>
        <taxon>Hologalegina</taxon>
        <taxon>robinioid clade</taxon>
        <taxon>Loteae</taxon>
        <taxon>Lotus</taxon>
    </lineage>
</organism>
<comment type="catalytic activity">
    <reaction evidence="9">
        <text>L-seryl-[protein] + ATP = O-phospho-L-seryl-[protein] + ADP + H(+)</text>
        <dbReference type="Rhea" id="RHEA:17989"/>
        <dbReference type="Rhea" id="RHEA-COMP:9863"/>
        <dbReference type="Rhea" id="RHEA-COMP:11604"/>
        <dbReference type="ChEBI" id="CHEBI:15378"/>
        <dbReference type="ChEBI" id="CHEBI:29999"/>
        <dbReference type="ChEBI" id="CHEBI:30616"/>
        <dbReference type="ChEBI" id="CHEBI:83421"/>
        <dbReference type="ChEBI" id="CHEBI:456216"/>
        <dbReference type="EC" id="2.7.11.1"/>
    </reaction>
</comment>
<feature type="domain" description="Protein kinase" evidence="11">
    <location>
        <begin position="50"/>
        <end position="235"/>
    </location>
</feature>
<dbReference type="PANTHER" id="PTHR48006:SF92">
    <property type="entry name" value="LRR RECEPTOR-LIKE SERINE_THREONINE-PROTEIN KINASE GSO1"/>
    <property type="match status" value="1"/>
</dbReference>
<comment type="catalytic activity">
    <reaction evidence="8">
        <text>L-threonyl-[protein] + ATP = O-phospho-L-threonyl-[protein] + ADP + H(+)</text>
        <dbReference type="Rhea" id="RHEA:46608"/>
        <dbReference type="Rhea" id="RHEA-COMP:11060"/>
        <dbReference type="Rhea" id="RHEA-COMP:11605"/>
        <dbReference type="ChEBI" id="CHEBI:15378"/>
        <dbReference type="ChEBI" id="CHEBI:30013"/>
        <dbReference type="ChEBI" id="CHEBI:30616"/>
        <dbReference type="ChEBI" id="CHEBI:61977"/>
        <dbReference type="ChEBI" id="CHEBI:456216"/>
        <dbReference type="EC" id="2.7.11.1"/>
    </reaction>
</comment>
<keyword evidence="3" id="KW-0723">Serine/threonine-protein kinase</keyword>
<dbReference type="Pfam" id="PF07714">
    <property type="entry name" value="PK_Tyr_Ser-Thr"/>
    <property type="match status" value="1"/>
</dbReference>
<evidence type="ECO:0000256" key="5">
    <source>
        <dbReference type="ARBA" id="ARBA00022741"/>
    </source>
</evidence>
<reference evidence="12" key="1">
    <citation type="submission" date="2012-05" db="EMBL/GenBank/DDBJ databases">
        <authorList>
            <person name="Krishnakumar V."/>
            <person name="Cheung F."/>
            <person name="Xiao Y."/>
            <person name="Chan A."/>
            <person name="Moskal W.A."/>
            <person name="Town C.D."/>
        </authorList>
    </citation>
    <scope>NUCLEOTIDE SEQUENCE</scope>
</reference>
<evidence type="ECO:0000256" key="1">
    <source>
        <dbReference type="ARBA" id="ARBA00004479"/>
    </source>
</evidence>
<protein>
    <recommendedName>
        <fullName evidence="2">non-specific serine/threonine protein kinase</fullName>
        <ecNumber evidence="2">2.7.11.1</ecNumber>
    </recommendedName>
</protein>
<evidence type="ECO:0000256" key="4">
    <source>
        <dbReference type="ARBA" id="ARBA00022679"/>
    </source>
</evidence>
<keyword evidence="6" id="KW-0418">Kinase</keyword>
<dbReference type="InterPro" id="IPR000719">
    <property type="entry name" value="Prot_kinase_dom"/>
</dbReference>